<dbReference type="Proteomes" id="UP000435357">
    <property type="component" value="Unassembled WGS sequence"/>
</dbReference>
<evidence type="ECO:0000259" key="4">
    <source>
        <dbReference type="PROSITE" id="PS50853"/>
    </source>
</evidence>
<dbReference type="GO" id="GO:0016020">
    <property type="term" value="C:membrane"/>
    <property type="evidence" value="ECO:0007669"/>
    <property type="project" value="InterPro"/>
</dbReference>
<dbReference type="AlphaFoldDB" id="A0A6N6M4V6"/>
<dbReference type="PROSITE" id="PS50060">
    <property type="entry name" value="MAM_2"/>
    <property type="match status" value="2"/>
</dbReference>
<dbReference type="NCBIfam" id="TIGR04183">
    <property type="entry name" value="Por_Secre_tail"/>
    <property type="match status" value="1"/>
</dbReference>
<dbReference type="SUPFAM" id="SSF49299">
    <property type="entry name" value="PKD domain"/>
    <property type="match status" value="1"/>
</dbReference>
<keyword evidence="6" id="KW-1185">Reference proteome</keyword>
<dbReference type="InterPro" id="IPR000998">
    <property type="entry name" value="MAM_dom"/>
</dbReference>
<dbReference type="Gene3D" id="2.60.120.200">
    <property type="match status" value="2"/>
</dbReference>
<dbReference type="InterPro" id="IPR051560">
    <property type="entry name" value="MAM_domain-containing"/>
</dbReference>
<dbReference type="OrthoDB" id="820612at2"/>
<proteinExistence type="predicted"/>
<dbReference type="InterPro" id="IPR013783">
    <property type="entry name" value="Ig-like_fold"/>
</dbReference>
<feature type="compositionally biased region" description="Polar residues" evidence="2">
    <location>
        <begin position="320"/>
        <end position="333"/>
    </location>
</feature>
<feature type="region of interest" description="Disordered" evidence="2">
    <location>
        <begin position="320"/>
        <end position="345"/>
    </location>
</feature>
<protein>
    <submittedName>
        <fullName evidence="5">T9SS type A sorting domain-containing protein</fullName>
    </submittedName>
</protein>
<dbReference type="Gene3D" id="2.60.40.10">
    <property type="entry name" value="Immunoglobulins"/>
    <property type="match status" value="1"/>
</dbReference>
<evidence type="ECO:0000313" key="6">
    <source>
        <dbReference type="Proteomes" id="UP000435357"/>
    </source>
</evidence>
<dbReference type="RefSeq" id="WP_151167794.1">
    <property type="nucleotide sequence ID" value="NZ_WACR01000005.1"/>
</dbReference>
<organism evidence="5 6">
    <name type="scientific">Salibacter halophilus</name>
    <dbReference type="NCBI Taxonomy" id="1803916"/>
    <lineage>
        <taxon>Bacteria</taxon>
        <taxon>Pseudomonadati</taxon>
        <taxon>Bacteroidota</taxon>
        <taxon>Flavobacteriia</taxon>
        <taxon>Flavobacteriales</taxon>
        <taxon>Salibacteraceae</taxon>
        <taxon>Salibacter</taxon>
    </lineage>
</organism>
<dbReference type="EMBL" id="WACR01000005">
    <property type="protein sequence ID" value="KAB1064529.1"/>
    <property type="molecule type" value="Genomic_DNA"/>
</dbReference>
<evidence type="ECO:0000256" key="1">
    <source>
        <dbReference type="ARBA" id="ARBA00022729"/>
    </source>
</evidence>
<gene>
    <name evidence="5" type="ORF">F3059_07480</name>
</gene>
<name>A0A6N6M4V6_9FLAO</name>
<dbReference type="InterPro" id="IPR036116">
    <property type="entry name" value="FN3_sf"/>
</dbReference>
<feature type="domain" description="Fibronectin type-III" evidence="4">
    <location>
        <begin position="208"/>
        <end position="296"/>
    </location>
</feature>
<dbReference type="SUPFAM" id="SSF49265">
    <property type="entry name" value="Fibronectin type III"/>
    <property type="match status" value="1"/>
</dbReference>
<evidence type="ECO:0000259" key="3">
    <source>
        <dbReference type="PROSITE" id="PS50060"/>
    </source>
</evidence>
<reference evidence="5 6" key="1">
    <citation type="submission" date="2019-09" db="EMBL/GenBank/DDBJ databases">
        <title>Genomes of Cryomorphaceae.</title>
        <authorList>
            <person name="Bowman J.P."/>
        </authorList>
    </citation>
    <scope>NUCLEOTIDE SEQUENCE [LARGE SCALE GENOMIC DNA]</scope>
    <source>
        <strain evidence="5 6">KCTC 52047</strain>
    </source>
</reference>
<dbReference type="GO" id="GO:0004553">
    <property type="term" value="F:hydrolase activity, hydrolyzing O-glycosyl compounds"/>
    <property type="evidence" value="ECO:0007669"/>
    <property type="project" value="UniProtKB-ARBA"/>
</dbReference>
<dbReference type="InterPro" id="IPR003961">
    <property type="entry name" value="FN3_dom"/>
</dbReference>
<comment type="caution">
    <text evidence="5">The sequence shown here is derived from an EMBL/GenBank/DDBJ whole genome shotgun (WGS) entry which is preliminary data.</text>
</comment>
<evidence type="ECO:0000256" key="2">
    <source>
        <dbReference type="SAM" id="MobiDB-lite"/>
    </source>
</evidence>
<dbReference type="SUPFAM" id="SSF49899">
    <property type="entry name" value="Concanavalin A-like lectins/glucanases"/>
    <property type="match status" value="2"/>
</dbReference>
<feature type="domain" description="MAM" evidence="3">
    <location>
        <begin position="306"/>
        <end position="475"/>
    </location>
</feature>
<dbReference type="Pfam" id="PF18962">
    <property type="entry name" value="Por_Secre_tail"/>
    <property type="match status" value="1"/>
</dbReference>
<evidence type="ECO:0000313" key="5">
    <source>
        <dbReference type="EMBL" id="KAB1064529.1"/>
    </source>
</evidence>
<dbReference type="InterPro" id="IPR035986">
    <property type="entry name" value="PKD_dom_sf"/>
</dbReference>
<dbReference type="Pfam" id="PF00629">
    <property type="entry name" value="MAM"/>
    <property type="match status" value="2"/>
</dbReference>
<dbReference type="PROSITE" id="PS50853">
    <property type="entry name" value="FN3"/>
    <property type="match status" value="1"/>
</dbReference>
<keyword evidence="1" id="KW-0732">Signal</keyword>
<dbReference type="PANTHER" id="PTHR23282:SF101">
    <property type="entry name" value="MAM DOMAIN-CONTAINING PROTEIN"/>
    <property type="match status" value="1"/>
</dbReference>
<dbReference type="CDD" id="cd00063">
    <property type="entry name" value="FN3"/>
    <property type="match status" value="1"/>
</dbReference>
<dbReference type="PANTHER" id="PTHR23282">
    <property type="entry name" value="APICAL ENDOSOMAL GLYCOPROTEIN PRECURSOR"/>
    <property type="match status" value="1"/>
</dbReference>
<dbReference type="GO" id="GO:0005975">
    <property type="term" value="P:carbohydrate metabolic process"/>
    <property type="evidence" value="ECO:0007669"/>
    <property type="project" value="UniProtKB-ARBA"/>
</dbReference>
<dbReference type="SMART" id="SM00137">
    <property type="entry name" value="MAM"/>
    <property type="match status" value="1"/>
</dbReference>
<dbReference type="InterPro" id="IPR013320">
    <property type="entry name" value="ConA-like_dom_sf"/>
</dbReference>
<dbReference type="InterPro" id="IPR026444">
    <property type="entry name" value="Secre_tail"/>
</dbReference>
<accession>A0A6N6M4V6</accession>
<sequence length="924" mass="99342">MRTSYNFFKKVKKGILYSTFLSASMFIGNDLISQCTQTAPVIESFDGSSTPTCWSESGSTSWDYSTNSGYASGSAGDHTGNGGNYAWMDGSSNSGANDISTLTSPMIDVSTLNVPQLRFYVFSHNTNSTGYNTLEVEFHDGTSWSNVYTNQSDLGPAWHEVTVDLSTFTISGNVQVRFTVIGNASGFTFYNDILLDDIEIRETPTCPAPDNISITNISFSSADFSWTGGANNYEVVAVPSGNPLPGSGDPVTGTNTTISQLNPATGYDFYVREICGPNDTSLWDGPHFFQTDIQPAQGISCTTGNATVMFSDEMNSQGQWTGDIGSSTGQWQYNTGSTSSSNTGPSGAYSGSSYIHFEGSGGSGTVNSIFAPAIDLTNAVNDAELSFWMHAYGSDMGTLDVSVATSPGGPYTNEFSWSGQLQNSSFAPWQSVGIDLSSYIGQTIYLQFTYTSVGTYEADMSLDLIEVNACVPCSTFSLDLGNDTTYCANDGISWEIDAGPGSSFNWSTGSSAQIDTIDTAGTFWLEKTLNNGCIVDDTVNVVEYPFINLDLGPDTSYCADESINLTLNAQNPTASYLWSDSSTSQFYTLDTAGIYSVTVTDSNNCSATDGVYVVEHQIPNVVLPADSDYCADQTIAYTLNAGNPLATGYLWQDNSTNQTFTATTAGTYWVEVTDINGCTNADTMDIIEDPLPVVNLGNDTSYCDSEDFNITLDADNPTADFWWNDGSDDQTLLVNSNGTYWVEVTSTQNCVNSDTITVVENASPEVDLGNDTMLAPGYTITLDAGDAGNYLWFDGSTDTTKTITWEDVPGEFSVQVESADGCVNADLIFIDANTGISDRVEGDISIYPNPTRDNVNLDVNLKKGGEMTVEVYSLSGQLLDQQQVGANAGHQIIPVNLNKVESGMYIINVKLDNEELTNFKITKM</sequence>
<feature type="compositionally biased region" description="Low complexity" evidence="2">
    <location>
        <begin position="334"/>
        <end position="345"/>
    </location>
</feature>
<feature type="domain" description="MAM" evidence="3">
    <location>
        <begin position="44"/>
        <end position="208"/>
    </location>
</feature>